<organism evidence="1 3">
    <name type="scientific">Francisella adeliensis</name>
    <dbReference type="NCBI Taxonomy" id="2007306"/>
    <lineage>
        <taxon>Bacteria</taxon>
        <taxon>Pseudomonadati</taxon>
        <taxon>Pseudomonadota</taxon>
        <taxon>Gammaproteobacteria</taxon>
        <taxon>Thiotrichales</taxon>
        <taxon>Francisellaceae</taxon>
        <taxon>Francisella</taxon>
    </lineage>
</organism>
<dbReference type="Proteomes" id="UP000681131">
    <property type="component" value="Chromosome"/>
</dbReference>
<dbReference type="KEGG" id="fad:CDH04_07840"/>
<dbReference type="EMBL" id="CP021781">
    <property type="protein sequence ID" value="AXA34316.1"/>
    <property type="molecule type" value="Genomic_DNA"/>
</dbReference>
<dbReference type="RefSeq" id="WP_112870495.1">
    <property type="nucleotide sequence ID" value="NZ_CP021781.1"/>
</dbReference>
<proteinExistence type="predicted"/>
<protein>
    <submittedName>
        <fullName evidence="1">Uncharacterized protein</fullName>
    </submittedName>
</protein>
<evidence type="ECO:0000313" key="2">
    <source>
        <dbReference type="EMBL" id="QIW12563.1"/>
    </source>
</evidence>
<dbReference type="OrthoDB" id="5605584at2"/>
<name>A0A2Z4Y054_9GAMM</name>
<reference evidence="2 4" key="2">
    <citation type="submission" date="2019-08" db="EMBL/GenBank/DDBJ databases">
        <title>Complete genome sequences of Francisella adeliensis (FSC1325 and FSC1326).</title>
        <authorList>
            <person name="Ohrman C."/>
            <person name="Uneklint I."/>
            <person name="Vallesi A."/>
            <person name="Karlsson L."/>
            <person name="Sjodin A."/>
        </authorList>
    </citation>
    <scope>NUCLEOTIDE SEQUENCE [LARGE SCALE GENOMIC DNA]</scope>
    <source>
        <strain evidence="2 4">FSC1325</strain>
    </source>
</reference>
<sequence>MNFKKILLAASVGITTFSTTNLYAESKAVPSQLTSAENYQLKSVLVANLDSLFPYPVQVTVGSINKDSNGMIIAKDVLLMSADEKNPNISINKVELDGLKVGSEVTKDFSIKVSGLSVSNLATTVASTNIVSGKVDTKSLAENKGFYSIFMNNLGQSIADFTINYNSSSDSLAVSFDSTYAKQKLAQGRIELSGIDLSDTKVDDDFLASIQNLIPNTTFKDAEFDADFTPLLKEVTVEYLGKSFKKTPALQIKASMGAIKGELKLDIAGKLGSDNHFNYNAVVDGINYSDSKLKELLENKNQVLDNAYIASDKGNMKFDFDFKKNYFSSSATIQQLFTLLGKDEINITIDSNRDFNGSKYIGDVELSANDLASFSASEVGVVDGKLKILPYIAVDPSSTTTNLYNCKDQLCLTQMNASFSNDGLLEKVARLANKDPNTTPQQILGSYGALLQLFAVQQDDKFLQKSLSSLAMFLQNPKSISVSINAKKPMNQNALLAMLASDAKSVQKNNPMKGGRVNLKSNNNLELLNNIQKLFKIDFEVNK</sequence>
<gene>
    <name evidence="1" type="ORF">CDH04_07840</name>
    <name evidence="2" type="ORF">FZC43_07845</name>
</gene>
<dbReference type="EMBL" id="CP043424">
    <property type="protein sequence ID" value="QIW12563.1"/>
    <property type="molecule type" value="Genomic_DNA"/>
</dbReference>
<dbReference type="AlphaFoldDB" id="A0A2Z4Y054"/>
<evidence type="ECO:0000313" key="1">
    <source>
        <dbReference type="EMBL" id="AXA34316.1"/>
    </source>
</evidence>
<evidence type="ECO:0000313" key="4">
    <source>
        <dbReference type="Proteomes" id="UP000681131"/>
    </source>
</evidence>
<reference evidence="1 3" key="1">
    <citation type="submission" date="2017-06" db="EMBL/GenBank/DDBJ databases">
        <title>Complete genome of Francisella adeliensis.</title>
        <authorList>
            <person name="Vallesi A."/>
            <person name="Sjodin A."/>
        </authorList>
    </citation>
    <scope>NUCLEOTIDE SEQUENCE [LARGE SCALE GENOMIC DNA]</scope>
    <source>
        <strain evidence="1 3">FDC440</strain>
    </source>
</reference>
<evidence type="ECO:0000313" key="3">
    <source>
        <dbReference type="Proteomes" id="UP000251120"/>
    </source>
</evidence>
<accession>A0A2Z4Y054</accession>
<dbReference type="Proteomes" id="UP000251120">
    <property type="component" value="Chromosome"/>
</dbReference>
<keyword evidence="4" id="KW-1185">Reference proteome</keyword>